<evidence type="ECO:0000256" key="1">
    <source>
        <dbReference type="SAM" id="Phobius"/>
    </source>
</evidence>
<accession>A0A919MFR1</accession>
<feature type="chain" id="PRO_5037483925" evidence="2">
    <location>
        <begin position="28"/>
        <end position="285"/>
    </location>
</feature>
<keyword evidence="1" id="KW-1133">Transmembrane helix</keyword>
<keyword evidence="4" id="KW-1185">Reference proteome</keyword>
<proteinExistence type="predicted"/>
<comment type="caution">
    <text evidence="3">The sequence shown here is derived from an EMBL/GenBank/DDBJ whole genome shotgun (WGS) entry which is preliminary data.</text>
</comment>
<name>A0A919MFR1_9ACTN</name>
<dbReference type="InterPro" id="IPR006311">
    <property type="entry name" value="TAT_signal"/>
</dbReference>
<dbReference type="PROSITE" id="PS51318">
    <property type="entry name" value="TAT"/>
    <property type="match status" value="1"/>
</dbReference>
<feature type="transmembrane region" description="Helical" evidence="1">
    <location>
        <begin position="185"/>
        <end position="209"/>
    </location>
</feature>
<evidence type="ECO:0000313" key="3">
    <source>
        <dbReference type="EMBL" id="GIE10845.1"/>
    </source>
</evidence>
<dbReference type="Proteomes" id="UP000598174">
    <property type="component" value="Unassembled WGS sequence"/>
</dbReference>
<sequence length="285" mass="28408">MTGARRTALVVLLAAGVLLGWAGPARAHAGGLVATDARSRVVAISPSVAGLSIVTIESGAKLRLVNQGRLPVSIPGVTAPVQPGTTRTWAEPAATPAGRHADGDWSLTLDIGGSPVVVRGVFDRVTPPPFAPWWAGVLGLAVAVPLGCRRVRRGDLVLAGVGLLAMAASVTHVIGSSLAVTSAPFLGTFVDAAGVNLLAWPLIAGGVVAVGRGRPAGLLAVCAGAALTAVFVLPDVTSFHRSVLPFAGPATLERLLVVFALGGGAGTAIAGATVLRALAARPEAT</sequence>
<dbReference type="EMBL" id="BOMM01000020">
    <property type="protein sequence ID" value="GIE10845.1"/>
    <property type="molecule type" value="Genomic_DNA"/>
</dbReference>
<evidence type="ECO:0000256" key="2">
    <source>
        <dbReference type="SAM" id="SignalP"/>
    </source>
</evidence>
<keyword evidence="1" id="KW-0812">Transmembrane</keyword>
<feature type="transmembrane region" description="Helical" evidence="1">
    <location>
        <begin position="156"/>
        <end position="179"/>
    </location>
</feature>
<dbReference type="RefSeq" id="WP_203817400.1">
    <property type="nucleotide sequence ID" value="NZ_BAAABP010000039.1"/>
</dbReference>
<evidence type="ECO:0000313" key="4">
    <source>
        <dbReference type="Proteomes" id="UP000598174"/>
    </source>
</evidence>
<keyword evidence="1" id="KW-0472">Membrane</keyword>
<keyword evidence="2" id="KW-0732">Signal</keyword>
<feature type="transmembrane region" description="Helical" evidence="1">
    <location>
        <begin position="254"/>
        <end position="279"/>
    </location>
</feature>
<organism evidence="3 4">
    <name type="scientific">Paractinoplanes ferrugineus</name>
    <dbReference type="NCBI Taxonomy" id="113564"/>
    <lineage>
        <taxon>Bacteria</taxon>
        <taxon>Bacillati</taxon>
        <taxon>Actinomycetota</taxon>
        <taxon>Actinomycetes</taxon>
        <taxon>Micromonosporales</taxon>
        <taxon>Micromonosporaceae</taxon>
        <taxon>Paractinoplanes</taxon>
    </lineage>
</organism>
<feature type="transmembrane region" description="Helical" evidence="1">
    <location>
        <begin position="131"/>
        <end position="149"/>
    </location>
</feature>
<feature type="signal peptide" evidence="2">
    <location>
        <begin position="1"/>
        <end position="27"/>
    </location>
</feature>
<protein>
    <submittedName>
        <fullName evidence="3">Uncharacterized protein</fullName>
    </submittedName>
</protein>
<gene>
    <name evidence="3" type="ORF">Afe05nite_26850</name>
</gene>
<reference evidence="3" key="1">
    <citation type="submission" date="2021-01" db="EMBL/GenBank/DDBJ databases">
        <title>Whole genome shotgun sequence of Actinoplanes ferrugineus NBRC 15555.</title>
        <authorList>
            <person name="Komaki H."/>
            <person name="Tamura T."/>
        </authorList>
    </citation>
    <scope>NUCLEOTIDE SEQUENCE</scope>
    <source>
        <strain evidence="3">NBRC 15555</strain>
    </source>
</reference>
<dbReference type="AlphaFoldDB" id="A0A919MFR1"/>
<feature type="transmembrane region" description="Helical" evidence="1">
    <location>
        <begin position="216"/>
        <end position="234"/>
    </location>
</feature>